<reference evidence="2 3" key="1">
    <citation type="submission" date="2018-05" db="EMBL/GenBank/DDBJ databases">
        <title>Acuticoccus sediminis sp. nov., isolated from deep-sea sediment of Indian Ocean.</title>
        <authorList>
            <person name="Liu X."/>
            <person name="Lai Q."/>
            <person name="Du Y."/>
            <person name="Sun F."/>
            <person name="Zhang X."/>
            <person name="Wang S."/>
            <person name="Shao Z."/>
        </authorList>
    </citation>
    <scope>NUCLEOTIDE SEQUENCE [LARGE SCALE GENOMIC DNA]</scope>
    <source>
        <strain evidence="2 3">PTG4-2</strain>
    </source>
</reference>
<keyword evidence="1" id="KW-0732">Signal</keyword>
<evidence type="ECO:0008006" key="4">
    <source>
        <dbReference type="Google" id="ProtNLM"/>
    </source>
</evidence>
<evidence type="ECO:0000313" key="3">
    <source>
        <dbReference type="Proteomes" id="UP000249590"/>
    </source>
</evidence>
<proteinExistence type="predicted"/>
<dbReference type="Proteomes" id="UP000249590">
    <property type="component" value="Unassembled WGS sequence"/>
</dbReference>
<sequence>MRFVFAALFAGCATSALAGAWTIERGETRTYITSSFTYGDHGFDADGNLVAVPEYQKLTLSAALEYGLRPWLTGVVRGELTEESSEREIAPDLIGHDPQTFASVAGGARVRLFQGPFWVASTELTAFSGGFSSQGDSKPSDSPGVEVRALGGVGTTLYDTPVFADAQLAYRARFDDDASDEVKLDLTLGAQILPNWMILGQTFSTFEVGGDSDYHKVSASVVRTITDNLRLEVGGVATVAGTNAIQEFGGHVGFWWVLPKRRPVDEPDPRLAADYRDFQAYRSIFR</sequence>
<comment type="caution">
    <text evidence="2">The sequence shown here is derived from an EMBL/GenBank/DDBJ whole genome shotgun (WGS) entry which is preliminary data.</text>
</comment>
<keyword evidence="3" id="KW-1185">Reference proteome</keyword>
<dbReference type="RefSeq" id="WP_111342437.1">
    <property type="nucleotide sequence ID" value="NZ_QHHQ01000001.1"/>
</dbReference>
<gene>
    <name evidence="2" type="ORF">DLJ53_03675</name>
</gene>
<name>A0A8B2P4T5_9HYPH</name>
<dbReference type="AlphaFoldDB" id="A0A8B2P4T5"/>
<organism evidence="2 3">
    <name type="scientific">Acuticoccus sediminis</name>
    <dbReference type="NCBI Taxonomy" id="2184697"/>
    <lineage>
        <taxon>Bacteria</taxon>
        <taxon>Pseudomonadati</taxon>
        <taxon>Pseudomonadota</taxon>
        <taxon>Alphaproteobacteria</taxon>
        <taxon>Hyphomicrobiales</taxon>
        <taxon>Amorphaceae</taxon>
        <taxon>Acuticoccus</taxon>
    </lineage>
</organism>
<feature type="chain" id="PRO_5032981013" description="Transporter" evidence="1">
    <location>
        <begin position="19"/>
        <end position="286"/>
    </location>
</feature>
<dbReference type="OrthoDB" id="7627828at2"/>
<protein>
    <recommendedName>
        <fullName evidence="4">Transporter</fullName>
    </recommendedName>
</protein>
<evidence type="ECO:0000256" key="1">
    <source>
        <dbReference type="SAM" id="SignalP"/>
    </source>
</evidence>
<dbReference type="EMBL" id="QHHQ01000001">
    <property type="protein sequence ID" value="RAI03599.1"/>
    <property type="molecule type" value="Genomic_DNA"/>
</dbReference>
<accession>A0A8B2P4T5</accession>
<evidence type="ECO:0000313" key="2">
    <source>
        <dbReference type="EMBL" id="RAI03599.1"/>
    </source>
</evidence>
<feature type="signal peptide" evidence="1">
    <location>
        <begin position="1"/>
        <end position="18"/>
    </location>
</feature>